<dbReference type="Proteomes" id="UP000517916">
    <property type="component" value="Unassembled WGS sequence"/>
</dbReference>
<gene>
    <name evidence="2" type="ORF">BC739_008005</name>
</gene>
<feature type="compositionally biased region" description="Low complexity" evidence="1">
    <location>
        <begin position="978"/>
        <end position="1011"/>
    </location>
</feature>
<proteinExistence type="predicted"/>
<sequence length="1033" mass="109401">MLSYAAAAARLDGLDPATAEAQLRDWARTGLASYLELDAARLREATYDSLPVRDPGLSDLSRQPTGPGRALYDGKGVLHLLVPRGDQHRARTIGLLVDQYRADAGEDPPQVQVHDYELLTGQRAISVSLGKAVATPEVRAANGYVTQRVDEAGGLIGFLAKTRHLTGLSLRGNEVWAEGWNWPDVPAAPLSAEDVAVIQRGYTATSGPSPGFSLDPGPVKTAADVLAVVPGLSLSVAEAVAAKSDSPEVHQLRQEVVDALFGGTPPPAGLPADRTRLWALKQLLEGQSGYSQARYDGPLAGTEVGMTLYYGDYIAKQWSTGVGGGVPDKAVPGFVADPDAKIPWGHCPESSEPISESGRLWFGQNESGFAYTANRVTIGAQATRLFAKSNGDAGEVEPSYAFGRGLAWWDQNYDAVASYEVQFARLDQIMRWSGALEWLVTKAGKRLPDTGGTADPKIKFAEWYAKHTELRERSAIDFVSPPSAGDTEAVLSKPSKTFEECGFTAINGGVSLGNLLTRQGKRDHHPDLPSSVGRAGVYDQGSAYDPATGTGHLKQVSLDDAGKAESYRQYTFSAPAQGSVAVETTASGRKVGSLGGVKVNLDAGTPRQVRNDTSADRGHITQRVEVQGKELGALDVRKDHDSVTLAWQSSVVDNALRLLNAEQSRPGVEPGSGAVLSHQDPSGQVQYQLGGIDGPWLETTPGAKPPGSELTFRLGAPRQQGGTAEFSQATLRGPPDLGGPDQWLRVSLATKDQPARISPAGAPDKNARQISVTTPDGHGFTVYREDDHWAVQRKDLAGKPENAAALAKFEVIDAAMQQAAKAKDGYYRALALDGNGVALVGADRVVLVSNFEPWAPIALHAIVPGEAAPLFQIQGKSILHVGQTKVSTEPGGQVKHEKLGEALGQDRDVYLLESARVAYSLREGSIMADEVSRDAQVVVVPAVAEQTAKAVDLHPDLREYAGKRWQLVRAGGSGGSGPPLRGTTGTVGRVSTSTVQTTSPSPTTPAASGQTTGVVPILLVCPENTPDVPECKQ</sequence>
<dbReference type="EMBL" id="JACJID010000007">
    <property type="protein sequence ID" value="MBA8930758.1"/>
    <property type="molecule type" value="Genomic_DNA"/>
</dbReference>
<evidence type="ECO:0000313" key="3">
    <source>
        <dbReference type="Proteomes" id="UP000517916"/>
    </source>
</evidence>
<name>A0ABR6BV77_9PSEU</name>
<reference evidence="2 3" key="1">
    <citation type="submission" date="2020-08" db="EMBL/GenBank/DDBJ databases">
        <title>Genomic Encyclopedia of Archaeal and Bacterial Type Strains, Phase II (KMG-II): from individual species to whole genera.</title>
        <authorList>
            <person name="Goeker M."/>
        </authorList>
    </citation>
    <scope>NUCLEOTIDE SEQUENCE [LARGE SCALE GENOMIC DNA]</scope>
    <source>
        <strain evidence="2 3">DSM 43850</strain>
    </source>
</reference>
<evidence type="ECO:0000313" key="2">
    <source>
        <dbReference type="EMBL" id="MBA8930758.1"/>
    </source>
</evidence>
<keyword evidence="3" id="KW-1185">Reference proteome</keyword>
<comment type="caution">
    <text evidence="2">The sequence shown here is derived from an EMBL/GenBank/DDBJ whole genome shotgun (WGS) entry which is preliminary data.</text>
</comment>
<feature type="region of interest" description="Disordered" evidence="1">
    <location>
        <begin position="970"/>
        <end position="1011"/>
    </location>
</feature>
<accession>A0ABR6BV77</accession>
<organism evidence="2 3">
    <name type="scientific">Kutzneria viridogrisea</name>
    <dbReference type="NCBI Taxonomy" id="47990"/>
    <lineage>
        <taxon>Bacteria</taxon>
        <taxon>Bacillati</taxon>
        <taxon>Actinomycetota</taxon>
        <taxon>Actinomycetes</taxon>
        <taxon>Pseudonocardiales</taxon>
        <taxon>Pseudonocardiaceae</taxon>
        <taxon>Kutzneria</taxon>
    </lineage>
</organism>
<protein>
    <submittedName>
        <fullName evidence="2">Uncharacterized protein</fullName>
    </submittedName>
</protein>
<dbReference type="RefSeq" id="WP_182840053.1">
    <property type="nucleotide sequence ID" value="NZ_BAAABQ010000070.1"/>
</dbReference>
<evidence type="ECO:0000256" key="1">
    <source>
        <dbReference type="SAM" id="MobiDB-lite"/>
    </source>
</evidence>